<accession>A0A4R6QJV9</accession>
<gene>
    <name evidence="6" type="ORF">DES47_104300</name>
</gene>
<dbReference type="GO" id="GO:0003700">
    <property type="term" value="F:DNA-binding transcription factor activity"/>
    <property type="evidence" value="ECO:0007669"/>
    <property type="project" value="InterPro"/>
</dbReference>
<dbReference type="InterPro" id="IPR036388">
    <property type="entry name" value="WH-like_DNA-bd_sf"/>
</dbReference>
<dbReference type="SUPFAM" id="SSF46785">
    <property type="entry name" value="Winged helix' DNA-binding domain"/>
    <property type="match status" value="1"/>
</dbReference>
<protein>
    <submittedName>
        <fullName evidence="6">LysR family transcriptional regulator</fullName>
    </submittedName>
</protein>
<comment type="similarity">
    <text evidence="1">Belongs to the LysR transcriptional regulatory family.</text>
</comment>
<comment type="caution">
    <text evidence="6">The sequence shown here is derived from an EMBL/GenBank/DDBJ whole genome shotgun (WGS) entry which is preliminary data.</text>
</comment>
<evidence type="ECO:0000259" key="5">
    <source>
        <dbReference type="PROSITE" id="PS50931"/>
    </source>
</evidence>
<dbReference type="PANTHER" id="PTHR30427:SF1">
    <property type="entry name" value="TRANSCRIPTIONAL ACTIVATOR PROTEIN LYSR"/>
    <property type="match status" value="1"/>
</dbReference>
<dbReference type="FunCoup" id="A0A4R6QJV9">
    <property type="interactions" value="61"/>
</dbReference>
<evidence type="ECO:0000256" key="1">
    <source>
        <dbReference type="ARBA" id="ARBA00009437"/>
    </source>
</evidence>
<evidence type="ECO:0000256" key="2">
    <source>
        <dbReference type="ARBA" id="ARBA00023015"/>
    </source>
</evidence>
<dbReference type="AlphaFoldDB" id="A0A4R6QJV9"/>
<dbReference type="RefSeq" id="WP_133701863.1">
    <property type="nucleotide sequence ID" value="NZ_SNXS01000004.1"/>
</dbReference>
<dbReference type="Proteomes" id="UP000295361">
    <property type="component" value="Unassembled WGS sequence"/>
</dbReference>
<keyword evidence="4" id="KW-0804">Transcription</keyword>
<keyword evidence="3" id="KW-0238">DNA-binding</keyword>
<evidence type="ECO:0000313" key="6">
    <source>
        <dbReference type="EMBL" id="TDP64016.1"/>
    </source>
</evidence>
<name>A0A4R6QJV9_9BURK</name>
<dbReference type="PANTHER" id="PTHR30427">
    <property type="entry name" value="TRANSCRIPTIONAL ACTIVATOR PROTEIN LYSR"/>
    <property type="match status" value="1"/>
</dbReference>
<dbReference type="InterPro" id="IPR036390">
    <property type="entry name" value="WH_DNA-bd_sf"/>
</dbReference>
<dbReference type="InParanoid" id="A0A4R6QJV9"/>
<dbReference type="Pfam" id="PF03466">
    <property type="entry name" value="LysR_substrate"/>
    <property type="match status" value="1"/>
</dbReference>
<dbReference type="SUPFAM" id="SSF53850">
    <property type="entry name" value="Periplasmic binding protein-like II"/>
    <property type="match status" value="1"/>
</dbReference>
<sequence length="305" mass="33126">MPLSHRHIEVFHALMSQGSVTAAAQALFTSQPTISRELARMESLLGLALFDRVRGRLQPTAQALALFDEVQRSFVGLERIASVAAQLKNFASGQLSVLCLPVFSHSLLPGAMARFVQAHGAVSIAITPQESPFLEQSLAAQSHDLGLTEHERDLPGTQQSLLLQADEVCVLPEGHVLLSKPRLELSDFAGQAMVSFPPSDGYRQLLDGLFAQAGVLPRQVVQTHSAASVCAMVRQGLGVAVVNPLTALEYLGPDLQIRPLMRSIPFRVSLVRPERRPGNALVDQFVLSLQAEAASLLQRLRPWLD</sequence>
<dbReference type="Gene3D" id="3.40.190.290">
    <property type="match status" value="1"/>
</dbReference>
<proteinExistence type="inferred from homology"/>
<dbReference type="InterPro" id="IPR005119">
    <property type="entry name" value="LysR_subst-bd"/>
</dbReference>
<dbReference type="GO" id="GO:0010628">
    <property type="term" value="P:positive regulation of gene expression"/>
    <property type="evidence" value="ECO:0007669"/>
    <property type="project" value="TreeGrafter"/>
</dbReference>
<dbReference type="OrthoDB" id="8849678at2"/>
<dbReference type="InterPro" id="IPR000847">
    <property type="entry name" value="LysR_HTH_N"/>
</dbReference>
<feature type="domain" description="HTH lysR-type" evidence="5">
    <location>
        <begin position="1"/>
        <end position="60"/>
    </location>
</feature>
<organism evidence="6 7">
    <name type="scientific">Roseateles toxinivorans</name>
    <dbReference type="NCBI Taxonomy" id="270368"/>
    <lineage>
        <taxon>Bacteria</taxon>
        <taxon>Pseudomonadati</taxon>
        <taxon>Pseudomonadota</taxon>
        <taxon>Betaproteobacteria</taxon>
        <taxon>Burkholderiales</taxon>
        <taxon>Sphaerotilaceae</taxon>
        <taxon>Roseateles</taxon>
    </lineage>
</organism>
<dbReference type="Pfam" id="PF00126">
    <property type="entry name" value="HTH_1"/>
    <property type="match status" value="1"/>
</dbReference>
<evidence type="ECO:0000256" key="3">
    <source>
        <dbReference type="ARBA" id="ARBA00023125"/>
    </source>
</evidence>
<evidence type="ECO:0000256" key="4">
    <source>
        <dbReference type="ARBA" id="ARBA00023163"/>
    </source>
</evidence>
<dbReference type="NCBIfam" id="NF008239">
    <property type="entry name" value="PRK11013.1"/>
    <property type="match status" value="1"/>
</dbReference>
<dbReference type="Gene3D" id="1.10.10.10">
    <property type="entry name" value="Winged helix-like DNA-binding domain superfamily/Winged helix DNA-binding domain"/>
    <property type="match status" value="1"/>
</dbReference>
<dbReference type="PROSITE" id="PS50931">
    <property type="entry name" value="HTH_LYSR"/>
    <property type="match status" value="1"/>
</dbReference>
<dbReference type="GO" id="GO:0043565">
    <property type="term" value="F:sequence-specific DNA binding"/>
    <property type="evidence" value="ECO:0007669"/>
    <property type="project" value="TreeGrafter"/>
</dbReference>
<dbReference type="PRINTS" id="PR00039">
    <property type="entry name" value="HTHLYSR"/>
</dbReference>
<reference evidence="6 7" key="1">
    <citation type="submission" date="2019-03" db="EMBL/GenBank/DDBJ databases">
        <title>Genomic Encyclopedia of Type Strains, Phase IV (KMG-IV): sequencing the most valuable type-strain genomes for metagenomic binning, comparative biology and taxonomic classification.</title>
        <authorList>
            <person name="Goeker M."/>
        </authorList>
    </citation>
    <scope>NUCLEOTIDE SEQUENCE [LARGE SCALE GENOMIC DNA]</scope>
    <source>
        <strain evidence="6 7">DSM 16998</strain>
    </source>
</reference>
<dbReference type="EMBL" id="SNXS01000004">
    <property type="protein sequence ID" value="TDP64016.1"/>
    <property type="molecule type" value="Genomic_DNA"/>
</dbReference>
<dbReference type="GO" id="GO:0009089">
    <property type="term" value="P:lysine biosynthetic process via diaminopimelate"/>
    <property type="evidence" value="ECO:0007669"/>
    <property type="project" value="TreeGrafter"/>
</dbReference>
<keyword evidence="2" id="KW-0805">Transcription regulation</keyword>
<evidence type="ECO:0000313" key="7">
    <source>
        <dbReference type="Proteomes" id="UP000295361"/>
    </source>
</evidence>
<keyword evidence="7" id="KW-1185">Reference proteome</keyword>